<organism evidence="2 3">
    <name type="scientific">Candidatus Desantisbacteria bacterium CG_4_10_14_0_8_um_filter_48_22</name>
    <dbReference type="NCBI Taxonomy" id="1974543"/>
    <lineage>
        <taxon>Bacteria</taxon>
        <taxon>Candidatus Desantisiibacteriota</taxon>
    </lineage>
</organism>
<accession>A0A2M7S8A3</accession>
<dbReference type="EC" id="3.2.2.n1" evidence="1"/>
<dbReference type="Gene3D" id="3.40.50.450">
    <property type="match status" value="1"/>
</dbReference>
<dbReference type="GO" id="GO:0005829">
    <property type="term" value="C:cytosol"/>
    <property type="evidence" value="ECO:0007669"/>
    <property type="project" value="TreeGrafter"/>
</dbReference>
<dbReference type="Pfam" id="PF03641">
    <property type="entry name" value="Lysine_decarbox"/>
    <property type="match status" value="1"/>
</dbReference>
<proteinExistence type="inferred from homology"/>
<keyword evidence="1" id="KW-0203">Cytokinin biosynthesis</keyword>
<name>A0A2M7S8A3_9BACT</name>
<dbReference type="AlphaFoldDB" id="A0A2M7S8A3"/>
<dbReference type="InterPro" id="IPR052341">
    <property type="entry name" value="LOG_family_nucleotidases"/>
</dbReference>
<dbReference type="GO" id="GO:0016787">
    <property type="term" value="F:hydrolase activity"/>
    <property type="evidence" value="ECO:0007669"/>
    <property type="project" value="UniProtKB-KW"/>
</dbReference>
<sequence>MARPRCVIKHHEDRELLTHVKKKTPDFPYRDSWRTFRILGEFVEGFDSLYKIDKGVTIFGGTRAPRTSPYYKAAEKVAYGLAKNGFAVITGGGPGIMEAANKGAYDAGGISVGCNIELPCEQIPNKYQTIKLNFRYFFVRKMMFVKYARAFIIFPGGLGSMDEFFESFVLAQTGKTQHFPIILFGSEYWDGLLAWMRSKMLKEGYIDKKDLSLLTVTDSPRQCVDIVVRKSARK</sequence>
<evidence type="ECO:0000313" key="2">
    <source>
        <dbReference type="EMBL" id="PIZ15741.1"/>
    </source>
</evidence>
<dbReference type="EMBL" id="PFMR01000237">
    <property type="protein sequence ID" value="PIZ15741.1"/>
    <property type="molecule type" value="Genomic_DNA"/>
</dbReference>
<keyword evidence="1" id="KW-0378">Hydrolase</keyword>
<protein>
    <recommendedName>
        <fullName evidence="1">Cytokinin riboside 5'-monophosphate phosphoribohydrolase</fullName>
        <ecNumber evidence="1">3.2.2.n1</ecNumber>
    </recommendedName>
</protein>
<evidence type="ECO:0000256" key="1">
    <source>
        <dbReference type="RuleBase" id="RU363015"/>
    </source>
</evidence>
<comment type="caution">
    <text evidence="2">The sequence shown here is derived from an EMBL/GenBank/DDBJ whole genome shotgun (WGS) entry which is preliminary data.</text>
</comment>
<dbReference type="PANTHER" id="PTHR43393:SF2">
    <property type="entry name" value="CYTOKININ RIBOSIDE 5'-MONOPHOSPHATE PHOSPHORIBOHYDROLASE"/>
    <property type="match status" value="1"/>
</dbReference>
<dbReference type="NCBIfam" id="TIGR00730">
    <property type="entry name" value="Rossman fold protein, TIGR00730 family"/>
    <property type="match status" value="1"/>
</dbReference>
<reference evidence="3" key="1">
    <citation type="submission" date="2017-09" db="EMBL/GenBank/DDBJ databases">
        <title>Depth-based differentiation of microbial function through sediment-hosted aquifers and enrichment of novel symbionts in the deep terrestrial subsurface.</title>
        <authorList>
            <person name="Probst A.J."/>
            <person name="Ladd B."/>
            <person name="Jarett J.K."/>
            <person name="Geller-Mcgrath D.E."/>
            <person name="Sieber C.M.K."/>
            <person name="Emerson J.B."/>
            <person name="Anantharaman K."/>
            <person name="Thomas B.C."/>
            <person name="Malmstrom R."/>
            <person name="Stieglmeier M."/>
            <person name="Klingl A."/>
            <person name="Woyke T."/>
            <person name="Ryan C.M."/>
            <person name="Banfield J.F."/>
        </authorList>
    </citation>
    <scope>NUCLEOTIDE SEQUENCE [LARGE SCALE GENOMIC DNA]</scope>
</reference>
<comment type="similarity">
    <text evidence="1">Belongs to the LOG family.</text>
</comment>
<dbReference type="Proteomes" id="UP000229307">
    <property type="component" value="Unassembled WGS sequence"/>
</dbReference>
<gene>
    <name evidence="2" type="ORF">COY52_08960</name>
</gene>
<dbReference type="PANTHER" id="PTHR43393">
    <property type="entry name" value="CYTOKININ RIBOSIDE 5'-MONOPHOSPHATE PHOSPHORIBOHYDROLASE"/>
    <property type="match status" value="1"/>
</dbReference>
<dbReference type="InterPro" id="IPR005269">
    <property type="entry name" value="LOG"/>
</dbReference>
<evidence type="ECO:0000313" key="3">
    <source>
        <dbReference type="Proteomes" id="UP000229307"/>
    </source>
</evidence>
<dbReference type="GO" id="GO:0009691">
    <property type="term" value="P:cytokinin biosynthetic process"/>
    <property type="evidence" value="ECO:0007669"/>
    <property type="project" value="UniProtKB-UniRule"/>
</dbReference>
<dbReference type="InterPro" id="IPR031100">
    <property type="entry name" value="LOG_fam"/>
</dbReference>
<dbReference type="SUPFAM" id="SSF102405">
    <property type="entry name" value="MCP/YpsA-like"/>
    <property type="match status" value="1"/>
</dbReference>